<reference evidence="1" key="1">
    <citation type="journal article" date="2023" name="IScience">
        <title>Live-bearing cockroach genome reveals convergent evolutionary mechanisms linked to viviparity in insects and beyond.</title>
        <authorList>
            <person name="Fouks B."/>
            <person name="Harrison M.C."/>
            <person name="Mikhailova A.A."/>
            <person name="Marchal E."/>
            <person name="English S."/>
            <person name="Carruthers M."/>
            <person name="Jennings E.C."/>
            <person name="Chiamaka E.L."/>
            <person name="Frigard R.A."/>
            <person name="Pippel M."/>
            <person name="Attardo G.M."/>
            <person name="Benoit J.B."/>
            <person name="Bornberg-Bauer E."/>
            <person name="Tobe S.S."/>
        </authorList>
    </citation>
    <scope>NUCLEOTIDE SEQUENCE</scope>
    <source>
        <strain evidence="1">Stay&amp;Tobe</strain>
    </source>
</reference>
<dbReference type="Proteomes" id="UP001233999">
    <property type="component" value="Unassembled WGS sequence"/>
</dbReference>
<sequence length="53" mass="6198">NENFLQKLSYSLKTNTMSKELKKLQKHCKNFEDIVSSPDCNAWKTVLKLKEPV</sequence>
<comment type="caution">
    <text evidence="1">The sequence shown here is derived from an EMBL/GenBank/DDBJ whole genome shotgun (WGS) entry which is preliminary data.</text>
</comment>
<dbReference type="EMBL" id="JASPKZ010010176">
    <property type="protein sequence ID" value="KAJ9575172.1"/>
    <property type="molecule type" value="Genomic_DNA"/>
</dbReference>
<gene>
    <name evidence="1" type="ORF">L9F63_025875</name>
</gene>
<name>A0AAD8E3G1_DIPPU</name>
<feature type="non-terminal residue" evidence="1">
    <location>
        <position position="1"/>
    </location>
</feature>
<protein>
    <submittedName>
        <fullName evidence="1">Uncharacterized protein</fullName>
    </submittedName>
</protein>
<keyword evidence="2" id="KW-1185">Reference proteome</keyword>
<dbReference type="AlphaFoldDB" id="A0AAD8E3G1"/>
<evidence type="ECO:0000313" key="1">
    <source>
        <dbReference type="EMBL" id="KAJ9575172.1"/>
    </source>
</evidence>
<feature type="non-terminal residue" evidence="1">
    <location>
        <position position="53"/>
    </location>
</feature>
<reference evidence="1" key="2">
    <citation type="submission" date="2023-05" db="EMBL/GenBank/DDBJ databases">
        <authorList>
            <person name="Fouks B."/>
        </authorList>
    </citation>
    <scope>NUCLEOTIDE SEQUENCE</scope>
    <source>
        <strain evidence="1">Stay&amp;Tobe</strain>
        <tissue evidence="1">Testes</tissue>
    </source>
</reference>
<organism evidence="1 2">
    <name type="scientific">Diploptera punctata</name>
    <name type="common">Pacific beetle cockroach</name>
    <dbReference type="NCBI Taxonomy" id="6984"/>
    <lineage>
        <taxon>Eukaryota</taxon>
        <taxon>Metazoa</taxon>
        <taxon>Ecdysozoa</taxon>
        <taxon>Arthropoda</taxon>
        <taxon>Hexapoda</taxon>
        <taxon>Insecta</taxon>
        <taxon>Pterygota</taxon>
        <taxon>Neoptera</taxon>
        <taxon>Polyneoptera</taxon>
        <taxon>Dictyoptera</taxon>
        <taxon>Blattodea</taxon>
        <taxon>Blaberoidea</taxon>
        <taxon>Blaberidae</taxon>
        <taxon>Diplopterinae</taxon>
        <taxon>Diploptera</taxon>
    </lineage>
</organism>
<evidence type="ECO:0000313" key="2">
    <source>
        <dbReference type="Proteomes" id="UP001233999"/>
    </source>
</evidence>
<proteinExistence type="predicted"/>
<accession>A0AAD8E3G1</accession>